<dbReference type="Gene3D" id="3.90.1750.20">
    <property type="entry name" value="Putative Large Serine Recombinase, Chain B, Domain 2"/>
    <property type="match status" value="1"/>
</dbReference>
<dbReference type="Proteomes" id="UP001596542">
    <property type="component" value="Unassembled WGS sequence"/>
</dbReference>
<gene>
    <name evidence="6" type="ORF">ACFQPC_14760</name>
</gene>
<dbReference type="PROSITE" id="PS51736">
    <property type="entry name" value="RECOMBINASES_3"/>
    <property type="match status" value="1"/>
</dbReference>
<dbReference type="SUPFAM" id="SSF53041">
    <property type="entry name" value="Resolvase-like"/>
    <property type="match status" value="1"/>
</dbReference>
<dbReference type="CDD" id="cd00338">
    <property type="entry name" value="Ser_Recombinase"/>
    <property type="match status" value="1"/>
</dbReference>
<dbReference type="Pfam" id="PF07508">
    <property type="entry name" value="Recombinase"/>
    <property type="match status" value="1"/>
</dbReference>
<reference evidence="7" key="1">
    <citation type="journal article" date="2019" name="Int. J. Syst. Evol. Microbiol.">
        <title>The Global Catalogue of Microorganisms (GCM) 10K type strain sequencing project: providing services to taxonomists for standard genome sequencing and annotation.</title>
        <authorList>
            <consortium name="The Broad Institute Genomics Platform"/>
            <consortium name="The Broad Institute Genome Sequencing Center for Infectious Disease"/>
            <person name="Wu L."/>
            <person name="Ma J."/>
        </authorList>
    </citation>
    <scope>NUCLEOTIDE SEQUENCE [LARGE SCALE GENOMIC DNA]</scope>
    <source>
        <strain evidence="7">KACC 12508</strain>
    </source>
</reference>
<evidence type="ECO:0000313" key="7">
    <source>
        <dbReference type="Proteomes" id="UP001596542"/>
    </source>
</evidence>
<dbReference type="Gene3D" id="3.40.50.1390">
    <property type="entry name" value="Resolvase, N-terminal catalytic domain"/>
    <property type="match status" value="1"/>
</dbReference>
<dbReference type="InterPro" id="IPR036162">
    <property type="entry name" value="Resolvase-like_N_sf"/>
</dbReference>
<evidence type="ECO:0000259" key="5">
    <source>
        <dbReference type="PROSITE" id="PS51737"/>
    </source>
</evidence>
<dbReference type="InterPro" id="IPR006119">
    <property type="entry name" value="Resolv_N"/>
</dbReference>
<organism evidence="6 7">
    <name type="scientific">Herminiimonas glaciei</name>
    <dbReference type="NCBI Taxonomy" id="523788"/>
    <lineage>
        <taxon>Bacteria</taxon>
        <taxon>Pseudomonadati</taxon>
        <taxon>Pseudomonadota</taxon>
        <taxon>Betaproteobacteria</taxon>
        <taxon>Burkholderiales</taxon>
        <taxon>Oxalobacteraceae</taxon>
        <taxon>Herminiimonas</taxon>
    </lineage>
</organism>
<name>A0ABW2IEC6_9BURK</name>
<keyword evidence="3" id="KW-0175">Coiled coil</keyword>
<dbReference type="InterPro" id="IPR050639">
    <property type="entry name" value="SSR_resolvase"/>
</dbReference>
<sequence length="609" mass="69278">MTKAYSYIRFSSTRQIRGDSLRRQTEISEKYASDHGLELDQKFHLKDLGYSAFDRSNIEKGALGGFLDAVKAGKIEPGSYLLVESLDRLSRDQLIDALTVFLDIIRRGIVIVTLTDGMVYEHKSMGENYSPLLISITIMARAHEESLTKSKRVKAAWANKINHADEKKLTARCPAWLELSPDRSTFKFIPERAEVVKEIIKLSKTGLGQWVISRRLNERREPNWSGKPVGWHVSYIAKILNNPALYGEFQPRMTVNGKLQPHGEPVANYFPALITKDEFLALQSVRKLRTFATGRKGDHVPNLMSGLLKCAYCGSSMNLVHTRAEKKLDSNGAVIEHVSRKSLMCEKGRRGLGCFAVRWDYHEFEKSFLMFCSGLELSKLLEDLDASNALHDMKQNLQDELRLVEAKLEENGKRLQNLVTSIEQGQAPKSILDRMEGLEIEVQELHEKRIELRAQINHQVQEERSRVTELKSLQSVLKQLSEKKGDELFTLRAALADHIRRFIQDVRIYPAGQLLKQEDVDAMRSELAKAGFSETRIAIYVQTMRTTPERVGRSGRYASRREIARYFIIRTRGGGTRIVTPDFDDPAVLRVESPMYFEPVDEPLPATGT</sequence>
<comment type="caution">
    <text evidence="6">The sequence shown here is derived from an EMBL/GenBank/DDBJ whole genome shotgun (WGS) entry which is preliminary data.</text>
</comment>
<keyword evidence="2" id="KW-0233">DNA recombination</keyword>
<keyword evidence="1" id="KW-0238">DNA-binding</keyword>
<evidence type="ECO:0000256" key="3">
    <source>
        <dbReference type="SAM" id="Coils"/>
    </source>
</evidence>
<feature type="domain" description="Resolvase/invertase-type recombinase catalytic" evidence="4">
    <location>
        <begin position="3"/>
        <end position="164"/>
    </location>
</feature>
<feature type="domain" description="Recombinase" evidence="5">
    <location>
        <begin position="174"/>
        <end position="292"/>
    </location>
</feature>
<evidence type="ECO:0000256" key="2">
    <source>
        <dbReference type="ARBA" id="ARBA00023172"/>
    </source>
</evidence>
<keyword evidence="7" id="KW-1185">Reference proteome</keyword>
<dbReference type="RefSeq" id="WP_382272624.1">
    <property type="nucleotide sequence ID" value="NZ_JBHTBU010000002.1"/>
</dbReference>
<evidence type="ECO:0000313" key="6">
    <source>
        <dbReference type="EMBL" id="MFC7289306.1"/>
    </source>
</evidence>
<proteinExistence type="predicted"/>
<feature type="coiled-coil region" evidence="3">
    <location>
        <begin position="387"/>
        <end position="462"/>
    </location>
</feature>
<dbReference type="SMART" id="SM00857">
    <property type="entry name" value="Resolvase"/>
    <property type="match status" value="1"/>
</dbReference>
<dbReference type="EMBL" id="JBHTBU010000002">
    <property type="protein sequence ID" value="MFC7289306.1"/>
    <property type="molecule type" value="Genomic_DNA"/>
</dbReference>
<dbReference type="InterPro" id="IPR011109">
    <property type="entry name" value="DNA_bind_recombinase_dom"/>
</dbReference>
<evidence type="ECO:0000256" key="1">
    <source>
        <dbReference type="ARBA" id="ARBA00023125"/>
    </source>
</evidence>
<protein>
    <submittedName>
        <fullName evidence="6">Recombinase family protein</fullName>
    </submittedName>
</protein>
<accession>A0ABW2IEC6</accession>
<dbReference type="PANTHER" id="PTHR30461">
    <property type="entry name" value="DNA-INVERTASE FROM LAMBDOID PROPHAGE"/>
    <property type="match status" value="1"/>
</dbReference>
<dbReference type="Pfam" id="PF00239">
    <property type="entry name" value="Resolvase"/>
    <property type="match status" value="1"/>
</dbReference>
<evidence type="ECO:0000259" key="4">
    <source>
        <dbReference type="PROSITE" id="PS51736"/>
    </source>
</evidence>
<dbReference type="PANTHER" id="PTHR30461:SF2">
    <property type="entry name" value="SERINE RECOMBINASE PINE-RELATED"/>
    <property type="match status" value="1"/>
</dbReference>
<dbReference type="InterPro" id="IPR038109">
    <property type="entry name" value="DNA_bind_recomb_sf"/>
</dbReference>
<dbReference type="PROSITE" id="PS51737">
    <property type="entry name" value="RECOMBINASE_DNA_BIND"/>
    <property type="match status" value="1"/>
</dbReference>